<dbReference type="AlphaFoldDB" id="G0NB05"/>
<dbReference type="PROSITE" id="PS50011">
    <property type="entry name" value="PROTEIN_KINASE_DOM"/>
    <property type="match status" value="1"/>
</dbReference>
<dbReference type="EMBL" id="GL379856">
    <property type="protein sequence ID" value="EGT56783.1"/>
    <property type="molecule type" value="Genomic_DNA"/>
</dbReference>
<feature type="domain" description="Protein kinase" evidence="6">
    <location>
        <begin position="27"/>
        <end position="312"/>
    </location>
</feature>
<dbReference type="GO" id="GO:0005524">
    <property type="term" value="F:ATP binding"/>
    <property type="evidence" value="ECO:0007669"/>
    <property type="project" value="UniProtKB-UniRule"/>
</dbReference>
<evidence type="ECO:0000256" key="4">
    <source>
        <dbReference type="SAM" id="Coils"/>
    </source>
</evidence>
<dbReference type="Gene3D" id="1.10.510.10">
    <property type="entry name" value="Transferase(Phosphotransferase) domain 1"/>
    <property type="match status" value="1"/>
</dbReference>
<dbReference type="GO" id="GO:0004674">
    <property type="term" value="F:protein serine/threonine kinase activity"/>
    <property type="evidence" value="ECO:0007669"/>
    <property type="project" value="TreeGrafter"/>
</dbReference>
<dbReference type="SMART" id="SM00220">
    <property type="entry name" value="S_TKc"/>
    <property type="match status" value="1"/>
</dbReference>
<dbReference type="PANTHER" id="PTHR24359">
    <property type="entry name" value="SERINE/THREONINE-PROTEIN KINASE SBK1"/>
    <property type="match status" value="1"/>
</dbReference>
<protein>
    <recommendedName>
        <fullName evidence="6">Protein kinase domain-containing protein</fullName>
    </recommendedName>
</protein>
<sequence>MLPTSAAPPIQHKSYPVVRVSGETYTLFNDKIVGKGAYSEVYEGRTESGRKVAVKTACKKVEINAIKREIEILEKLKKAQNIVQIIGSTFTQYTPGSVTPETVSFAMEYAKSSLEAEMKRPENHKGLSSNVLIDLVVDCSMALSALREHHIAHRDIKHMNILIFPGTPTRGRRSTHLFKLCDMGCSKELLEEKNEMRTLVGTPNLLHPALAKEMVSPLMDQNRHSWLTQTAYTTEQCDLWSLGCTLYFCATGKLPFEYDKNNRRIYHEAVNKLTAHPDAIAMLIKPKDQGTGYDFQQVTELPAKFTRYPKWLICTMTCLLRNFFHKPSIEYYSKVANAMRNGKRRTFLSIDQMCIVDHTDMSEVADLDFSVPSISSCLGYSENTDLLLLSTTSSKYVKSDEKSVKDLPDDEYLVVPQSKEVFIRKIIPRNMDYREKDDMNDRKLMEVRIRKCYDGLSILTETDEYRDLFDKAASILATQFTLLVEELGQFERVQTTSRFAVYVDMVSVPVMLFDEANPKAKTISDHCIQQAKQAREELERHTKVAMNIESIAKQLSKESENLRLDDIDLPGMREEIESYFFHDKTAILTTHVYSQQLIQHCLNRRNHMMKQIFKPPESQSISRKSKLQQAMDLAASLNQLRSDYQRLQNTISECVDLLEKPFQEMKEIVNKYLLQKGHSRNSMDKSMHFLAPEFRESQHRMKRTTKSCKRLIEELNQEVEQLGFVRMGDTLVRAEKSEEEKEDVFKNPEIYSASTKNKLEQLPVLKRSTEASPSESSGSESPSANISDESTLRPSSPKVESNYLQAAFQYFAKKPSAPI</sequence>
<dbReference type="eggNOG" id="KOG4250">
    <property type="taxonomic scope" value="Eukaryota"/>
</dbReference>
<dbReference type="PANTHER" id="PTHR24359:SF1">
    <property type="entry name" value="INHIBITOR OF NUCLEAR FACTOR KAPPA-B KINASE EPSILON SUBUNIT HOMOLOG 1-RELATED"/>
    <property type="match status" value="1"/>
</dbReference>
<dbReference type="OMA" id="YFCATGK"/>
<dbReference type="STRING" id="135651.G0NB05"/>
<dbReference type="SUPFAM" id="SSF56112">
    <property type="entry name" value="Protein kinase-like (PK-like)"/>
    <property type="match status" value="1"/>
</dbReference>
<proteinExistence type="predicted"/>
<evidence type="ECO:0000256" key="5">
    <source>
        <dbReference type="SAM" id="MobiDB-lite"/>
    </source>
</evidence>
<feature type="binding site" evidence="3">
    <location>
        <position position="59"/>
    </location>
    <ligand>
        <name>ATP</name>
        <dbReference type="ChEBI" id="CHEBI:30616"/>
    </ligand>
</feature>
<dbReference type="PROSITE" id="PS00107">
    <property type="entry name" value="PROTEIN_KINASE_ATP"/>
    <property type="match status" value="1"/>
</dbReference>
<reference evidence="8" key="1">
    <citation type="submission" date="2011-07" db="EMBL/GenBank/DDBJ databases">
        <authorList>
            <consortium name="Caenorhabditis brenneri Sequencing and Analysis Consortium"/>
            <person name="Wilson R.K."/>
        </authorList>
    </citation>
    <scope>NUCLEOTIDE SEQUENCE [LARGE SCALE GENOMIC DNA]</scope>
    <source>
        <strain evidence="8">PB2801</strain>
    </source>
</reference>
<keyword evidence="4" id="KW-0175">Coiled coil</keyword>
<dbReference type="PROSITE" id="PS00108">
    <property type="entry name" value="PROTEIN_KINASE_ST"/>
    <property type="match status" value="1"/>
</dbReference>
<dbReference type="InterPro" id="IPR008271">
    <property type="entry name" value="Ser/Thr_kinase_AS"/>
</dbReference>
<dbReference type="Gene3D" id="3.30.200.20">
    <property type="entry name" value="Phosphorylase Kinase, domain 1"/>
    <property type="match status" value="1"/>
</dbReference>
<keyword evidence="1 3" id="KW-0547">Nucleotide-binding</keyword>
<keyword evidence="2 3" id="KW-0067">ATP-binding</keyword>
<dbReference type="HOGENOM" id="CLU_381412_0_0_1"/>
<gene>
    <name evidence="7" type="ORF">CAEBREN_21440</name>
</gene>
<dbReference type="Pfam" id="PF00069">
    <property type="entry name" value="Pkinase"/>
    <property type="match status" value="1"/>
</dbReference>
<evidence type="ECO:0000256" key="2">
    <source>
        <dbReference type="ARBA" id="ARBA00022840"/>
    </source>
</evidence>
<name>G0NB05_CAEBE</name>
<dbReference type="InterPro" id="IPR017441">
    <property type="entry name" value="Protein_kinase_ATP_BS"/>
</dbReference>
<dbReference type="InterPro" id="IPR000719">
    <property type="entry name" value="Prot_kinase_dom"/>
</dbReference>
<accession>G0NB05</accession>
<feature type="coiled-coil region" evidence="4">
    <location>
        <begin position="630"/>
        <end position="657"/>
    </location>
</feature>
<dbReference type="Proteomes" id="UP000008068">
    <property type="component" value="Unassembled WGS sequence"/>
</dbReference>
<evidence type="ECO:0000256" key="3">
    <source>
        <dbReference type="PROSITE-ProRule" id="PRU10141"/>
    </source>
</evidence>
<keyword evidence="8" id="KW-1185">Reference proteome</keyword>
<evidence type="ECO:0000259" key="6">
    <source>
        <dbReference type="PROSITE" id="PS50011"/>
    </source>
</evidence>
<dbReference type="FunCoup" id="G0NB05">
    <property type="interactions" value="864"/>
</dbReference>
<evidence type="ECO:0000256" key="1">
    <source>
        <dbReference type="ARBA" id="ARBA00022741"/>
    </source>
</evidence>
<dbReference type="InterPro" id="IPR011009">
    <property type="entry name" value="Kinase-like_dom_sf"/>
</dbReference>
<feature type="region of interest" description="Disordered" evidence="5">
    <location>
        <begin position="756"/>
        <end position="798"/>
    </location>
</feature>
<dbReference type="InParanoid" id="G0NB05"/>
<dbReference type="OrthoDB" id="10013850at2759"/>
<evidence type="ECO:0000313" key="8">
    <source>
        <dbReference type="Proteomes" id="UP000008068"/>
    </source>
</evidence>
<feature type="compositionally biased region" description="Polar residues" evidence="5">
    <location>
        <begin position="785"/>
        <end position="798"/>
    </location>
</feature>
<feature type="compositionally biased region" description="Low complexity" evidence="5">
    <location>
        <begin position="770"/>
        <end position="784"/>
    </location>
</feature>
<organism evidence="8">
    <name type="scientific">Caenorhabditis brenneri</name>
    <name type="common">Nematode worm</name>
    <dbReference type="NCBI Taxonomy" id="135651"/>
    <lineage>
        <taxon>Eukaryota</taxon>
        <taxon>Metazoa</taxon>
        <taxon>Ecdysozoa</taxon>
        <taxon>Nematoda</taxon>
        <taxon>Chromadorea</taxon>
        <taxon>Rhabditida</taxon>
        <taxon>Rhabditina</taxon>
        <taxon>Rhabditomorpha</taxon>
        <taxon>Rhabditoidea</taxon>
        <taxon>Rhabditidae</taxon>
        <taxon>Peloderinae</taxon>
        <taxon>Caenorhabditis</taxon>
    </lineage>
</organism>
<evidence type="ECO:0000313" key="7">
    <source>
        <dbReference type="EMBL" id="EGT56783.1"/>
    </source>
</evidence>